<feature type="region of interest" description="Disordered" evidence="7">
    <location>
        <begin position="57"/>
        <end position="93"/>
    </location>
</feature>
<sequence>MGRLVVAMRGWRCASASWTTACAGPTAASRTAWPRGCSETTTLSPVRLSASPLRACVPSTRRSSRRGRPSGSPGAWTWRRATPPGSSWPCGSPTCSPRRWRRAPFGGGEIKPKCGLVERQGLPPRYTLLQYHKLAEGKITRVSAFDPIKLLGKQPRLVRQALVEMLGEPQNNLRVFAGARAVFDDRSCERAAQAGQSARRFLDGELQAAGLGCTERLLSLLTALLCAEQFTVPERLKRLQAWAAGETAKVAEQLHAGLRARLGASGAAAALSRLEGYELALEGLEAFPCDEAGINVATAQMDALLSRASSEDWGEGAQREVVRWLCRFLLSRIAHDVSVMINFAYVPPEALNAETLERLASFRFKALSSLAAPGPDGDAYRGVWCRATIVDLDPKSPEKIPEYARSLDKYAAAYYRRHAQADAAAATCGAPAGATSGRGGALGAAAARG</sequence>
<evidence type="ECO:0000256" key="2">
    <source>
        <dbReference type="ARBA" id="ARBA00022679"/>
    </source>
</evidence>
<dbReference type="PANTHER" id="PTHR14456">
    <property type="entry name" value="INOSITOL POLYPHOSPHATE KINASE 1"/>
    <property type="match status" value="1"/>
</dbReference>
<evidence type="ECO:0000256" key="1">
    <source>
        <dbReference type="ARBA" id="ARBA00012023"/>
    </source>
</evidence>
<keyword evidence="9" id="KW-1185">Reference proteome</keyword>
<dbReference type="PANTHER" id="PTHR14456:SF2">
    <property type="entry name" value="INOSITOL-PENTAKISPHOSPHATE 2-KINASE"/>
    <property type="match status" value="1"/>
</dbReference>
<dbReference type="InterPro" id="IPR009286">
    <property type="entry name" value="Ins_P5_2-kin"/>
</dbReference>
<evidence type="ECO:0000256" key="7">
    <source>
        <dbReference type="SAM" id="MobiDB-lite"/>
    </source>
</evidence>
<comment type="function">
    <text evidence="6">Phosphorylates Ins(1,3,4,5,6)P5 at position 2 to form Ins(1,2,3,4,5,6)P6 (InsP6 or phytate).</text>
</comment>
<feature type="non-terminal residue" evidence="8">
    <location>
        <position position="449"/>
    </location>
</feature>
<dbReference type="Pfam" id="PF06090">
    <property type="entry name" value="Ins_P5_2-kin"/>
    <property type="match status" value="1"/>
</dbReference>
<evidence type="ECO:0000256" key="3">
    <source>
        <dbReference type="ARBA" id="ARBA00022741"/>
    </source>
</evidence>
<dbReference type="EMBL" id="CAUYUJ010019352">
    <property type="protein sequence ID" value="CAK0890439.1"/>
    <property type="molecule type" value="Genomic_DNA"/>
</dbReference>
<evidence type="ECO:0000313" key="9">
    <source>
        <dbReference type="Proteomes" id="UP001189429"/>
    </source>
</evidence>
<keyword evidence="2 6" id="KW-0808">Transferase</keyword>
<keyword evidence="3 6" id="KW-0547">Nucleotide-binding</keyword>
<comment type="caution">
    <text evidence="8">The sequence shown here is derived from an EMBL/GenBank/DDBJ whole genome shotgun (WGS) entry which is preliminary data.</text>
</comment>
<protein>
    <recommendedName>
        <fullName evidence="1 6">Inositol-pentakisphosphate 2-kinase</fullName>
        <ecNumber evidence="1 6">2.7.1.158</ecNumber>
    </recommendedName>
</protein>
<comment type="catalytic activity">
    <reaction evidence="6">
        <text>1D-myo-inositol 1,3,4,5,6-pentakisphosphate + ATP = 1D-myo-inositol hexakisphosphate + ADP + H(+)</text>
        <dbReference type="Rhea" id="RHEA:20313"/>
        <dbReference type="ChEBI" id="CHEBI:15378"/>
        <dbReference type="ChEBI" id="CHEBI:30616"/>
        <dbReference type="ChEBI" id="CHEBI:57733"/>
        <dbReference type="ChEBI" id="CHEBI:58130"/>
        <dbReference type="ChEBI" id="CHEBI:456216"/>
        <dbReference type="EC" id="2.7.1.158"/>
    </reaction>
</comment>
<gene>
    <name evidence="8" type="ORF">PCOR1329_LOCUS70684</name>
</gene>
<reference evidence="8" key="1">
    <citation type="submission" date="2023-10" db="EMBL/GenBank/DDBJ databases">
        <authorList>
            <person name="Chen Y."/>
            <person name="Shah S."/>
            <person name="Dougan E. K."/>
            <person name="Thang M."/>
            <person name="Chan C."/>
        </authorList>
    </citation>
    <scope>NUCLEOTIDE SEQUENCE [LARGE SCALE GENOMIC DNA]</scope>
</reference>
<evidence type="ECO:0000256" key="4">
    <source>
        <dbReference type="ARBA" id="ARBA00022777"/>
    </source>
</evidence>
<name>A0ABN9WUD9_9DINO</name>
<comment type="domain">
    <text evidence="6">The EXKPK motif is conserved in inositol-pentakisphosphate 2-kinases of both family 1 and 2.</text>
</comment>
<dbReference type="EC" id="2.7.1.158" evidence="1 6"/>
<organism evidence="8 9">
    <name type="scientific">Prorocentrum cordatum</name>
    <dbReference type="NCBI Taxonomy" id="2364126"/>
    <lineage>
        <taxon>Eukaryota</taxon>
        <taxon>Sar</taxon>
        <taxon>Alveolata</taxon>
        <taxon>Dinophyceae</taxon>
        <taxon>Prorocentrales</taxon>
        <taxon>Prorocentraceae</taxon>
        <taxon>Prorocentrum</taxon>
    </lineage>
</organism>
<keyword evidence="4 6" id="KW-0418">Kinase</keyword>
<evidence type="ECO:0000313" key="8">
    <source>
        <dbReference type="EMBL" id="CAK0890439.1"/>
    </source>
</evidence>
<dbReference type="Proteomes" id="UP001189429">
    <property type="component" value="Unassembled WGS sequence"/>
</dbReference>
<evidence type="ECO:0000256" key="6">
    <source>
        <dbReference type="RuleBase" id="RU364126"/>
    </source>
</evidence>
<keyword evidence="5 6" id="KW-0067">ATP-binding</keyword>
<accession>A0ABN9WUD9</accession>
<proteinExistence type="predicted"/>
<evidence type="ECO:0000256" key="5">
    <source>
        <dbReference type="ARBA" id="ARBA00022840"/>
    </source>
</evidence>